<evidence type="ECO:0000313" key="7">
    <source>
        <dbReference type="EMBL" id="VDP07203.1"/>
    </source>
</evidence>
<keyword evidence="3" id="KW-0227">DNA damage</keyword>
<organism evidence="9">
    <name type="scientific">Soboliphyme baturini</name>
    <dbReference type="NCBI Taxonomy" id="241478"/>
    <lineage>
        <taxon>Eukaryota</taxon>
        <taxon>Metazoa</taxon>
        <taxon>Ecdysozoa</taxon>
        <taxon>Nematoda</taxon>
        <taxon>Enoplea</taxon>
        <taxon>Dorylaimia</taxon>
        <taxon>Dioctophymatida</taxon>
        <taxon>Dioctophymatoidea</taxon>
        <taxon>Soboliphymatidae</taxon>
        <taxon>Soboliphyme</taxon>
    </lineage>
</organism>
<dbReference type="GO" id="GO:0003910">
    <property type="term" value="F:DNA ligase (ATP) activity"/>
    <property type="evidence" value="ECO:0007669"/>
    <property type="project" value="InterPro"/>
</dbReference>
<dbReference type="Pfam" id="PF04675">
    <property type="entry name" value="DNA_ligase_A_N"/>
    <property type="match status" value="1"/>
</dbReference>
<dbReference type="SUPFAM" id="SSF117018">
    <property type="entry name" value="ATP-dependent DNA ligase DNA-binding domain"/>
    <property type="match status" value="1"/>
</dbReference>
<dbReference type="Proteomes" id="UP000270296">
    <property type="component" value="Unassembled WGS sequence"/>
</dbReference>
<dbReference type="InterPro" id="IPR036599">
    <property type="entry name" value="DNA_ligase_N_sf"/>
</dbReference>
<keyword evidence="2" id="KW-0436">Ligase</keyword>
<dbReference type="InterPro" id="IPR012308">
    <property type="entry name" value="DNA_ligase_ATP-dep_N"/>
</dbReference>
<dbReference type="GO" id="GO:0005634">
    <property type="term" value="C:nucleus"/>
    <property type="evidence" value="ECO:0007669"/>
    <property type="project" value="TreeGrafter"/>
</dbReference>
<dbReference type="OrthoDB" id="206088at2759"/>
<dbReference type="GO" id="GO:0006310">
    <property type="term" value="P:DNA recombination"/>
    <property type="evidence" value="ECO:0007669"/>
    <property type="project" value="UniProtKB-KW"/>
</dbReference>
<reference evidence="7 8" key="2">
    <citation type="submission" date="2018-11" db="EMBL/GenBank/DDBJ databases">
        <authorList>
            <consortium name="Pathogen Informatics"/>
        </authorList>
    </citation>
    <scope>NUCLEOTIDE SEQUENCE [LARGE SCALE GENOMIC DNA]</scope>
</reference>
<evidence type="ECO:0000256" key="1">
    <source>
        <dbReference type="ARBA" id="ARBA00007572"/>
    </source>
</evidence>
<dbReference type="WBParaSite" id="SBAD_0000565001-mRNA-1">
    <property type="protein sequence ID" value="SBAD_0000565001-mRNA-1"/>
    <property type="gene ID" value="SBAD_0000565001"/>
</dbReference>
<keyword evidence="8" id="KW-1185">Reference proteome</keyword>
<evidence type="ECO:0000313" key="8">
    <source>
        <dbReference type="Proteomes" id="UP000270296"/>
    </source>
</evidence>
<evidence type="ECO:0000259" key="6">
    <source>
        <dbReference type="Pfam" id="PF04675"/>
    </source>
</evidence>
<dbReference type="EMBL" id="UZAM01008985">
    <property type="protein sequence ID" value="VDP07203.1"/>
    <property type="molecule type" value="Genomic_DNA"/>
</dbReference>
<name>A0A183IP83_9BILA</name>
<evidence type="ECO:0000256" key="4">
    <source>
        <dbReference type="ARBA" id="ARBA00023172"/>
    </source>
</evidence>
<dbReference type="GO" id="GO:0005739">
    <property type="term" value="C:mitochondrion"/>
    <property type="evidence" value="ECO:0007669"/>
    <property type="project" value="TreeGrafter"/>
</dbReference>
<evidence type="ECO:0000313" key="9">
    <source>
        <dbReference type="WBParaSite" id="SBAD_0000565001-mRNA-1"/>
    </source>
</evidence>
<feature type="domain" description="DNA ligase ATP-dependent N-terminal" evidence="6">
    <location>
        <begin position="2"/>
        <end position="151"/>
    </location>
</feature>
<dbReference type="AlphaFoldDB" id="A0A183IP83"/>
<protein>
    <submittedName>
        <fullName evidence="9">DNA_ligase_A_N domain-containing protein</fullName>
    </submittedName>
</protein>
<dbReference type="Gene3D" id="1.10.3260.10">
    <property type="entry name" value="DNA ligase, ATP-dependent, N-terminal domain"/>
    <property type="match status" value="1"/>
</dbReference>
<accession>A0A183IP83</accession>
<sequence>MKAIEKTSARLEIIRILNNFLRSVIKLSSEDLIFCIYLCLNRLGPLYEGLELGVAETTLMKAVAQATGRTLEKVRADVIEKGDLGTVAERTMFAVASLTVRSVFHKLKAIAKLSGSLLVSCRSCEARYLMRCLGGKLRIGLAEQSLLVALAHAFTYSEIDEHGYYSFGKEVVTS</sequence>
<dbReference type="GO" id="GO:0006281">
    <property type="term" value="P:DNA repair"/>
    <property type="evidence" value="ECO:0007669"/>
    <property type="project" value="UniProtKB-KW"/>
</dbReference>
<gene>
    <name evidence="7" type="ORF">SBAD_LOCUS5430</name>
</gene>
<dbReference type="GO" id="GO:0003677">
    <property type="term" value="F:DNA binding"/>
    <property type="evidence" value="ECO:0007669"/>
    <property type="project" value="InterPro"/>
</dbReference>
<dbReference type="PANTHER" id="PTHR45674:SF4">
    <property type="entry name" value="DNA LIGASE 1"/>
    <property type="match status" value="1"/>
</dbReference>
<evidence type="ECO:0000256" key="3">
    <source>
        <dbReference type="ARBA" id="ARBA00022763"/>
    </source>
</evidence>
<comment type="similarity">
    <text evidence="1">Belongs to the ATP-dependent DNA ligase family.</text>
</comment>
<keyword evidence="4" id="KW-0233">DNA recombination</keyword>
<keyword evidence="5" id="KW-0234">DNA repair</keyword>
<dbReference type="GO" id="GO:1903461">
    <property type="term" value="P:Okazaki fragment processing involved in mitotic DNA replication"/>
    <property type="evidence" value="ECO:0007669"/>
    <property type="project" value="TreeGrafter"/>
</dbReference>
<reference evidence="9" key="1">
    <citation type="submission" date="2016-06" db="UniProtKB">
        <authorList>
            <consortium name="WormBaseParasite"/>
        </authorList>
    </citation>
    <scope>IDENTIFICATION</scope>
</reference>
<dbReference type="InterPro" id="IPR050191">
    <property type="entry name" value="ATP-dep_DNA_ligase"/>
</dbReference>
<dbReference type="PANTHER" id="PTHR45674">
    <property type="entry name" value="DNA LIGASE 1/3 FAMILY MEMBER"/>
    <property type="match status" value="1"/>
</dbReference>
<evidence type="ECO:0000256" key="5">
    <source>
        <dbReference type="ARBA" id="ARBA00023204"/>
    </source>
</evidence>
<evidence type="ECO:0000256" key="2">
    <source>
        <dbReference type="ARBA" id="ARBA00022598"/>
    </source>
</evidence>
<proteinExistence type="inferred from homology"/>